<keyword evidence="2" id="KW-1185">Reference proteome</keyword>
<evidence type="ECO:0008006" key="3">
    <source>
        <dbReference type="Google" id="ProtNLM"/>
    </source>
</evidence>
<gene>
    <name evidence="1" type="ORF">ACFVKH_02080</name>
</gene>
<dbReference type="EMBL" id="JBHZOL010000012">
    <property type="protein sequence ID" value="MFE4105048.1"/>
    <property type="molecule type" value="Genomic_DNA"/>
</dbReference>
<organism evidence="1 2">
    <name type="scientific">Almyronema epifaneia S1</name>
    <dbReference type="NCBI Taxonomy" id="2991925"/>
    <lineage>
        <taxon>Bacteria</taxon>
        <taxon>Bacillati</taxon>
        <taxon>Cyanobacteriota</taxon>
        <taxon>Cyanophyceae</taxon>
        <taxon>Nodosilineales</taxon>
        <taxon>Nodosilineaceae</taxon>
        <taxon>Almyronema</taxon>
        <taxon>Almyronema epifaneia</taxon>
    </lineage>
</organism>
<evidence type="ECO:0000313" key="1">
    <source>
        <dbReference type="EMBL" id="MFE4105048.1"/>
    </source>
</evidence>
<dbReference type="Proteomes" id="UP001600165">
    <property type="component" value="Unassembled WGS sequence"/>
</dbReference>
<evidence type="ECO:0000313" key="2">
    <source>
        <dbReference type="Proteomes" id="UP001600165"/>
    </source>
</evidence>
<protein>
    <recommendedName>
        <fullName evidence="3">CopG-like ribbon-helix-helix domain-containing protein</fullName>
    </recommendedName>
</protein>
<dbReference type="RefSeq" id="WP_377960968.1">
    <property type="nucleotide sequence ID" value="NZ_JBHZOL010000012.1"/>
</dbReference>
<proteinExistence type="predicted"/>
<accession>A0ABW6IA68</accession>
<sequence>MTKTLKITLPDSLEQSLAEAAAKANQSTEEWILQLLIQNQTFQESALIASASLDPLLQLAGCIDVNISDAAENHDQYIGQALYDEMHQND</sequence>
<comment type="caution">
    <text evidence="1">The sequence shown here is derived from an EMBL/GenBank/DDBJ whole genome shotgun (WGS) entry which is preliminary data.</text>
</comment>
<name>A0ABW6IA68_9CYAN</name>
<reference evidence="1 2" key="1">
    <citation type="submission" date="2024-10" db="EMBL/GenBank/DDBJ databases">
        <authorList>
            <person name="Ratan Roy A."/>
            <person name="Morales Sandoval P.H."/>
            <person name="De Los Santos Villalobos S."/>
            <person name="Chakraborty S."/>
            <person name="Mukherjee J."/>
        </authorList>
    </citation>
    <scope>NUCLEOTIDE SEQUENCE [LARGE SCALE GENOMIC DNA]</scope>
    <source>
        <strain evidence="1 2">S1</strain>
    </source>
</reference>